<dbReference type="EMBL" id="JAVDQF010000001">
    <property type="protein sequence ID" value="MDR6270773.1"/>
    <property type="molecule type" value="Genomic_DNA"/>
</dbReference>
<keyword evidence="1" id="KW-0472">Membrane</keyword>
<dbReference type="Proteomes" id="UP001185069">
    <property type="component" value="Unassembled WGS sequence"/>
</dbReference>
<organism evidence="2 3">
    <name type="scientific">Arthrobacter russicus</name>
    <dbReference type="NCBI Taxonomy" id="172040"/>
    <lineage>
        <taxon>Bacteria</taxon>
        <taxon>Bacillati</taxon>
        <taxon>Actinomycetota</taxon>
        <taxon>Actinomycetes</taxon>
        <taxon>Micrococcales</taxon>
        <taxon>Micrococcaceae</taxon>
        <taxon>Arthrobacter</taxon>
    </lineage>
</organism>
<comment type="caution">
    <text evidence="2">The sequence shown here is derived from an EMBL/GenBank/DDBJ whole genome shotgun (WGS) entry which is preliminary data.</text>
</comment>
<feature type="transmembrane region" description="Helical" evidence="1">
    <location>
        <begin position="12"/>
        <end position="29"/>
    </location>
</feature>
<keyword evidence="1" id="KW-0812">Transmembrane</keyword>
<accession>A0ABU1JEA6</accession>
<evidence type="ECO:0000313" key="2">
    <source>
        <dbReference type="EMBL" id="MDR6270773.1"/>
    </source>
</evidence>
<keyword evidence="1" id="KW-1133">Transmembrane helix</keyword>
<evidence type="ECO:0000256" key="1">
    <source>
        <dbReference type="SAM" id="Phobius"/>
    </source>
</evidence>
<reference evidence="2 3" key="1">
    <citation type="submission" date="2023-07" db="EMBL/GenBank/DDBJ databases">
        <title>Sequencing the genomes of 1000 actinobacteria strains.</title>
        <authorList>
            <person name="Klenk H.-P."/>
        </authorList>
    </citation>
    <scope>NUCLEOTIDE SEQUENCE [LARGE SCALE GENOMIC DNA]</scope>
    <source>
        <strain evidence="2 3">DSM 14555</strain>
    </source>
</reference>
<proteinExistence type="predicted"/>
<sequence>MERAAFWRYFRYLLFYLLLPASITWQLWFNPTTGLAREGNWPGTAPLAILLFLLLLGAALLFVQQWHAGVRKATAQVIQTALDRGYREQNIIPLAFARSPRSERFRASTAGAPVLAWDADRVELFVNPPGAKAPYRVLSGVRSGSNIELRRIALVHPIGGEYWGIQITFRRTVPTQDGTTQTWKFVPHPHSSWSMMRKAAVMELFAELAGSGTGSLATELRQNADQESK</sequence>
<protein>
    <submittedName>
        <fullName evidence="2">Uncharacterized protein</fullName>
    </submittedName>
</protein>
<keyword evidence="3" id="KW-1185">Reference proteome</keyword>
<gene>
    <name evidence="2" type="ORF">JOE69_003011</name>
</gene>
<evidence type="ECO:0000313" key="3">
    <source>
        <dbReference type="Proteomes" id="UP001185069"/>
    </source>
</evidence>
<dbReference type="RefSeq" id="WP_309800061.1">
    <property type="nucleotide sequence ID" value="NZ_BAAAHY010000004.1"/>
</dbReference>
<feature type="transmembrane region" description="Helical" evidence="1">
    <location>
        <begin position="41"/>
        <end position="63"/>
    </location>
</feature>
<name>A0ABU1JEA6_9MICC</name>